<dbReference type="InterPro" id="IPR059179">
    <property type="entry name" value="MLKL-like_MCAfunc"/>
</dbReference>
<dbReference type="GO" id="GO:0004674">
    <property type="term" value="F:protein serine/threonine kinase activity"/>
    <property type="evidence" value="ECO:0007669"/>
    <property type="project" value="TreeGrafter"/>
</dbReference>
<feature type="domain" description="Protein kinase" evidence="1">
    <location>
        <begin position="250"/>
        <end position="525"/>
    </location>
</feature>
<keyword evidence="2" id="KW-0808">Transferase</keyword>
<dbReference type="AlphaFoldDB" id="A0A9W8P2L0"/>
<gene>
    <name evidence="2" type="ORF">DFH05DRAFT_1488673</name>
</gene>
<dbReference type="GO" id="GO:0005524">
    <property type="term" value="F:ATP binding"/>
    <property type="evidence" value="ECO:0007669"/>
    <property type="project" value="InterPro"/>
</dbReference>
<dbReference type="InterPro" id="IPR011009">
    <property type="entry name" value="Kinase-like_dom_sf"/>
</dbReference>
<dbReference type="Gene3D" id="1.10.510.10">
    <property type="entry name" value="Transferase(Phosphotransferase) domain 1"/>
    <property type="match status" value="1"/>
</dbReference>
<dbReference type="CDD" id="cd21037">
    <property type="entry name" value="MLKL_NTD"/>
    <property type="match status" value="1"/>
</dbReference>
<dbReference type="InterPro" id="IPR036537">
    <property type="entry name" value="Adaptor_Cbl_N_dom_sf"/>
</dbReference>
<keyword evidence="3" id="KW-1185">Reference proteome</keyword>
<comment type="caution">
    <text evidence="2">The sequence shown here is derived from an EMBL/GenBank/DDBJ whole genome shotgun (WGS) entry which is preliminary data.</text>
</comment>
<sequence>MLLYFSSFNQDKGFRQNLNFAMPPHYRTQVILSIGKSAAGIVAVFAPIPGLYAAAGMLCAIMELAENVIANRREARQLRDRCHTLLQAAKESNEVGNANMNDAFQLIQETLAKIQSKMETWVKLGRINSFLQQNQIKEDIKKCHEGITDCLTHFQLVSHLEIHNWQEEFAMNSVMDHQEVIALLSDVKESQNMIQSTTVDNNNMLREMMILIQSALFENKNAADRTYNGLAASLYELQQRTDNLLPNMNLQSGEVIREGNFPVSGTAAMDIYKGRYLNREDVAIKVVRAVNSNEASKRRFMREVQVWNDLWMKDKGRHVLPFYGFCQTDGPFPYMVSPWQSNGTALQFVKKYDLGVDYRKMIKHIALGVQVLHDMKVVHGDIKASNIMINSKFEPLLADFGLSQIVEDITGIPFTQSRGVSDSYRWFAPEVCKGPGVLSARSDMYALGMTILELLTHQQPYQKIKHTTEVVIRREKGELPERPLEPRILQRGLDDQVWGLLEDCWKTTASERPKIDEIIKKMDWF</sequence>
<dbReference type="PROSITE" id="PS00108">
    <property type="entry name" value="PROTEIN_KINASE_ST"/>
    <property type="match status" value="1"/>
</dbReference>
<dbReference type="Pfam" id="PF07714">
    <property type="entry name" value="PK_Tyr_Ser-Thr"/>
    <property type="match status" value="1"/>
</dbReference>
<name>A0A9W8P2L0_9AGAR</name>
<dbReference type="InterPro" id="IPR001245">
    <property type="entry name" value="Ser-Thr/Tyr_kinase_cat_dom"/>
</dbReference>
<evidence type="ECO:0000313" key="3">
    <source>
        <dbReference type="Proteomes" id="UP001142393"/>
    </source>
</evidence>
<dbReference type="Proteomes" id="UP001142393">
    <property type="component" value="Unassembled WGS sequence"/>
</dbReference>
<dbReference type="PANTHER" id="PTHR44329:SF214">
    <property type="entry name" value="PROTEIN KINASE DOMAIN-CONTAINING PROTEIN"/>
    <property type="match status" value="1"/>
</dbReference>
<keyword evidence="2" id="KW-0418">Kinase</keyword>
<dbReference type="InterPro" id="IPR008271">
    <property type="entry name" value="Ser/Thr_kinase_AS"/>
</dbReference>
<dbReference type="InterPro" id="IPR000719">
    <property type="entry name" value="Prot_kinase_dom"/>
</dbReference>
<proteinExistence type="predicted"/>
<dbReference type="InterPro" id="IPR051681">
    <property type="entry name" value="Ser/Thr_Kinases-Pseudokinases"/>
</dbReference>
<evidence type="ECO:0000313" key="2">
    <source>
        <dbReference type="EMBL" id="KAJ3745599.1"/>
    </source>
</evidence>
<dbReference type="EMBL" id="JANVFU010000005">
    <property type="protein sequence ID" value="KAJ3745599.1"/>
    <property type="molecule type" value="Genomic_DNA"/>
</dbReference>
<dbReference type="Gene3D" id="1.20.930.20">
    <property type="entry name" value="Adaptor protein Cbl, N-terminal domain"/>
    <property type="match status" value="1"/>
</dbReference>
<accession>A0A9W8P2L0</accession>
<evidence type="ECO:0000259" key="1">
    <source>
        <dbReference type="PROSITE" id="PS50011"/>
    </source>
</evidence>
<organism evidence="2 3">
    <name type="scientific">Lentinula detonsa</name>
    <dbReference type="NCBI Taxonomy" id="2804962"/>
    <lineage>
        <taxon>Eukaryota</taxon>
        <taxon>Fungi</taxon>
        <taxon>Dikarya</taxon>
        <taxon>Basidiomycota</taxon>
        <taxon>Agaricomycotina</taxon>
        <taxon>Agaricomycetes</taxon>
        <taxon>Agaricomycetidae</taxon>
        <taxon>Agaricales</taxon>
        <taxon>Marasmiineae</taxon>
        <taxon>Omphalotaceae</taxon>
        <taxon>Lentinula</taxon>
    </lineage>
</organism>
<dbReference type="GO" id="GO:0007166">
    <property type="term" value="P:cell surface receptor signaling pathway"/>
    <property type="evidence" value="ECO:0007669"/>
    <property type="project" value="InterPro"/>
</dbReference>
<protein>
    <submittedName>
        <fullName evidence="2">Kinase-like domain-containing protein</fullName>
    </submittedName>
</protein>
<reference evidence="2 3" key="1">
    <citation type="journal article" date="2023" name="Proc. Natl. Acad. Sci. U.S.A.">
        <title>A global phylogenomic analysis of the shiitake genus Lentinula.</title>
        <authorList>
            <person name="Sierra-Patev S."/>
            <person name="Min B."/>
            <person name="Naranjo-Ortiz M."/>
            <person name="Looney B."/>
            <person name="Konkel Z."/>
            <person name="Slot J.C."/>
            <person name="Sakamoto Y."/>
            <person name="Steenwyk J.L."/>
            <person name="Rokas A."/>
            <person name="Carro J."/>
            <person name="Camarero S."/>
            <person name="Ferreira P."/>
            <person name="Molpeceres G."/>
            <person name="Ruiz-Duenas F.J."/>
            <person name="Serrano A."/>
            <person name="Henrissat B."/>
            <person name="Drula E."/>
            <person name="Hughes K.W."/>
            <person name="Mata J.L."/>
            <person name="Ishikawa N.K."/>
            <person name="Vargas-Isla R."/>
            <person name="Ushijima S."/>
            <person name="Smith C.A."/>
            <person name="Donoghue J."/>
            <person name="Ahrendt S."/>
            <person name="Andreopoulos W."/>
            <person name="He G."/>
            <person name="LaButti K."/>
            <person name="Lipzen A."/>
            <person name="Ng V."/>
            <person name="Riley R."/>
            <person name="Sandor L."/>
            <person name="Barry K."/>
            <person name="Martinez A.T."/>
            <person name="Xiao Y."/>
            <person name="Gibbons J.G."/>
            <person name="Terashima K."/>
            <person name="Grigoriev I.V."/>
            <person name="Hibbett D."/>
        </authorList>
    </citation>
    <scope>NUCLEOTIDE SEQUENCE [LARGE SCALE GENOMIC DNA]</scope>
    <source>
        <strain evidence="2 3">TFB7810</strain>
    </source>
</reference>
<dbReference type="PANTHER" id="PTHR44329">
    <property type="entry name" value="SERINE/THREONINE-PROTEIN KINASE TNNI3K-RELATED"/>
    <property type="match status" value="1"/>
</dbReference>
<dbReference type="SMART" id="SM00220">
    <property type="entry name" value="S_TKc"/>
    <property type="match status" value="1"/>
</dbReference>
<dbReference type="SUPFAM" id="SSF56112">
    <property type="entry name" value="Protein kinase-like (PK-like)"/>
    <property type="match status" value="1"/>
</dbReference>
<dbReference type="PROSITE" id="PS50011">
    <property type="entry name" value="PROTEIN_KINASE_DOM"/>
    <property type="match status" value="1"/>
</dbReference>